<sequence length="200" mass="23101">MVEKETNQKPQMKVLAHAMENRITKKDSTKSFGLDRTLSDNIPQEEFQHVCISKHDGRDKEDENEKESSKPRFKKTSPNFQVDTTSIETLVLETEEAGDRDSRTDGTENKNTMDRKSESKMQDLEAVIEINGQEFDVHKTLFRKESTYFRETFAGRENKQINSKVTNRAAFQPIRTFLYNGKVEITSNEFLKLLSSSILP</sequence>
<proteinExistence type="predicted"/>
<keyword evidence="4" id="KW-1185">Reference proteome</keyword>
<dbReference type="PROSITE" id="PS50097">
    <property type="entry name" value="BTB"/>
    <property type="match status" value="1"/>
</dbReference>
<dbReference type="AlphaFoldDB" id="A0AAV6VRR3"/>
<dbReference type="InterPro" id="IPR000210">
    <property type="entry name" value="BTB/POZ_dom"/>
</dbReference>
<evidence type="ECO:0000313" key="4">
    <source>
        <dbReference type="Proteomes" id="UP000827092"/>
    </source>
</evidence>
<organism evidence="3 4">
    <name type="scientific">Oedothorax gibbosus</name>
    <dbReference type="NCBI Taxonomy" id="931172"/>
    <lineage>
        <taxon>Eukaryota</taxon>
        <taxon>Metazoa</taxon>
        <taxon>Ecdysozoa</taxon>
        <taxon>Arthropoda</taxon>
        <taxon>Chelicerata</taxon>
        <taxon>Arachnida</taxon>
        <taxon>Araneae</taxon>
        <taxon>Araneomorphae</taxon>
        <taxon>Entelegynae</taxon>
        <taxon>Araneoidea</taxon>
        <taxon>Linyphiidae</taxon>
        <taxon>Erigoninae</taxon>
        <taxon>Oedothorax</taxon>
    </lineage>
</organism>
<dbReference type="Gene3D" id="3.30.710.10">
    <property type="entry name" value="Potassium Channel Kv1.1, Chain A"/>
    <property type="match status" value="1"/>
</dbReference>
<dbReference type="EMBL" id="JAFNEN010000036">
    <property type="protein sequence ID" value="KAG8198758.1"/>
    <property type="molecule type" value="Genomic_DNA"/>
</dbReference>
<gene>
    <name evidence="3" type="ORF">JTE90_023520</name>
</gene>
<accession>A0AAV6VRR3</accession>
<feature type="region of interest" description="Disordered" evidence="1">
    <location>
        <begin position="24"/>
        <end position="79"/>
    </location>
</feature>
<feature type="compositionally biased region" description="Basic and acidic residues" evidence="1">
    <location>
        <begin position="53"/>
        <end position="70"/>
    </location>
</feature>
<evidence type="ECO:0000259" key="2">
    <source>
        <dbReference type="PROSITE" id="PS50097"/>
    </source>
</evidence>
<evidence type="ECO:0000256" key="1">
    <source>
        <dbReference type="SAM" id="MobiDB-lite"/>
    </source>
</evidence>
<dbReference type="InterPro" id="IPR011333">
    <property type="entry name" value="SKP1/BTB/POZ_sf"/>
</dbReference>
<dbReference type="Proteomes" id="UP000827092">
    <property type="component" value="Unassembled WGS sequence"/>
</dbReference>
<protein>
    <recommendedName>
        <fullName evidence="2">BTB domain-containing protein</fullName>
    </recommendedName>
</protein>
<dbReference type="Pfam" id="PF00651">
    <property type="entry name" value="BTB"/>
    <property type="match status" value="1"/>
</dbReference>
<feature type="compositionally biased region" description="Basic and acidic residues" evidence="1">
    <location>
        <begin position="97"/>
        <end position="120"/>
    </location>
</feature>
<name>A0AAV6VRR3_9ARAC</name>
<dbReference type="SUPFAM" id="SSF54695">
    <property type="entry name" value="POZ domain"/>
    <property type="match status" value="1"/>
</dbReference>
<comment type="caution">
    <text evidence="3">The sequence shown here is derived from an EMBL/GenBank/DDBJ whole genome shotgun (WGS) entry which is preliminary data.</text>
</comment>
<reference evidence="3 4" key="1">
    <citation type="journal article" date="2022" name="Nat. Ecol. Evol.">
        <title>A masculinizing supergene underlies an exaggerated male reproductive morph in a spider.</title>
        <authorList>
            <person name="Hendrickx F."/>
            <person name="De Corte Z."/>
            <person name="Sonet G."/>
            <person name="Van Belleghem S.M."/>
            <person name="Kostlbacher S."/>
            <person name="Vangestel C."/>
        </authorList>
    </citation>
    <scope>NUCLEOTIDE SEQUENCE [LARGE SCALE GENOMIC DNA]</scope>
    <source>
        <strain evidence="3">W744_W776</strain>
    </source>
</reference>
<feature type="domain" description="BTB" evidence="2">
    <location>
        <begin position="124"/>
        <end position="187"/>
    </location>
</feature>
<feature type="region of interest" description="Disordered" evidence="1">
    <location>
        <begin position="92"/>
        <end position="120"/>
    </location>
</feature>
<evidence type="ECO:0000313" key="3">
    <source>
        <dbReference type="EMBL" id="KAG8198758.1"/>
    </source>
</evidence>